<dbReference type="PATRIC" id="fig|1391654.3.peg.3208"/>
<feature type="signal peptide" evidence="3">
    <location>
        <begin position="1"/>
        <end position="24"/>
    </location>
</feature>
<dbReference type="EMBL" id="CP012333">
    <property type="protein sequence ID" value="AKU96508.1"/>
    <property type="molecule type" value="Genomic_DNA"/>
</dbReference>
<keyword evidence="1 3" id="KW-0732">Signal</keyword>
<keyword evidence="5" id="KW-1185">Reference proteome</keyword>
<sequence>MLMSSRRYHRIFALAITGSAVALASACADTPLDVGARLDDIDASAPPPSFTPQDSGGDSDAPSLESPKLCIATSCTEPYTTCGNGYPCSVNLDTDSNNCGECGKVCPSQFGNLHMSSTCVAGACRPLCAKEPAGGKFWVFADCNTVLEDGCETNTSTDPSNCGACGNKCADGVRCIDGKCGCDAGLIDCGGECIDPRNNDDHCGACGNACSWPTNAPEPPPHMEYGCVDNQCGQLRCQDWWGDTWADCDKDPKNGCEVFVGLSYTDTDPNNCGKCGNKCTAGQVCWDLNEDYHPECLCANPTQTLCGTIDTSNLGCYDLLSDPDNCGTCFTKCEAWHENTTATCRKGICETGCAPGWGDCDFNPNNGCETNLMVSDGHCGQCGNHCDTQAGQPCINGQCAMTECDAGTVTK</sequence>
<feature type="chain" id="PRO_5005465929" description="Tryptophan synthase alpha chain" evidence="3">
    <location>
        <begin position="25"/>
        <end position="411"/>
    </location>
</feature>
<organism evidence="4 5">
    <name type="scientific">Labilithrix luteola</name>
    <dbReference type="NCBI Taxonomy" id="1391654"/>
    <lineage>
        <taxon>Bacteria</taxon>
        <taxon>Pseudomonadati</taxon>
        <taxon>Myxococcota</taxon>
        <taxon>Polyangia</taxon>
        <taxon>Polyangiales</taxon>
        <taxon>Labilitrichaceae</taxon>
        <taxon>Labilithrix</taxon>
    </lineage>
</organism>
<dbReference type="KEGG" id="llu:AKJ09_03172"/>
<dbReference type="Proteomes" id="UP000064967">
    <property type="component" value="Chromosome"/>
</dbReference>
<proteinExistence type="predicted"/>
<evidence type="ECO:0008006" key="6">
    <source>
        <dbReference type="Google" id="ProtNLM"/>
    </source>
</evidence>
<dbReference type="STRING" id="1391654.AKJ09_03172"/>
<dbReference type="PANTHER" id="PTHR33227">
    <property type="entry name" value="STIGMA-SPECIFIC STIG1-LIKE PROTEIN 3"/>
    <property type="match status" value="1"/>
</dbReference>
<dbReference type="InterPro" id="IPR006969">
    <property type="entry name" value="Stig-like"/>
</dbReference>
<accession>A0A0K1PSJ5</accession>
<feature type="region of interest" description="Disordered" evidence="2">
    <location>
        <begin position="38"/>
        <end position="64"/>
    </location>
</feature>
<dbReference type="PROSITE" id="PS51257">
    <property type="entry name" value="PROKAR_LIPOPROTEIN"/>
    <property type="match status" value="1"/>
</dbReference>
<reference evidence="4 5" key="1">
    <citation type="submission" date="2015-08" db="EMBL/GenBank/DDBJ databases">
        <authorList>
            <person name="Babu N.S."/>
            <person name="Beckwith C.J."/>
            <person name="Beseler K.G."/>
            <person name="Brison A."/>
            <person name="Carone J.V."/>
            <person name="Caskin T.P."/>
            <person name="Diamond M."/>
            <person name="Durham M.E."/>
            <person name="Foxe J.M."/>
            <person name="Go M."/>
            <person name="Henderson B.A."/>
            <person name="Jones I.B."/>
            <person name="McGettigan J.A."/>
            <person name="Micheletti S.J."/>
            <person name="Nasrallah M.E."/>
            <person name="Ortiz D."/>
            <person name="Piller C.R."/>
            <person name="Privatt S.R."/>
            <person name="Schneider S.L."/>
            <person name="Sharp S."/>
            <person name="Smith T.C."/>
            <person name="Stanton J.D."/>
            <person name="Ullery H.E."/>
            <person name="Wilson R.J."/>
            <person name="Serrano M.G."/>
            <person name="Buck G."/>
            <person name="Lee V."/>
            <person name="Wang Y."/>
            <person name="Carvalho R."/>
            <person name="Voegtly L."/>
            <person name="Shi R."/>
            <person name="Duckworth R."/>
            <person name="Johnson A."/>
            <person name="Loviza R."/>
            <person name="Walstead R."/>
            <person name="Shah Z."/>
            <person name="Kiflezghi M."/>
            <person name="Wade K."/>
            <person name="Ball S.L."/>
            <person name="Bradley K.W."/>
            <person name="Asai D.J."/>
            <person name="Bowman C.A."/>
            <person name="Russell D.A."/>
            <person name="Pope W.H."/>
            <person name="Jacobs-Sera D."/>
            <person name="Hendrix R.W."/>
            <person name="Hatfull G.F."/>
        </authorList>
    </citation>
    <scope>NUCLEOTIDE SEQUENCE [LARGE SCALE GENOMIC DNA]</scope>
    <source>
        <strain evidence="4 5">DSM 27648</strain>
    </source>
</reference>
<evidence type="ECO:0000256" key="1">
    <source>
        <dbReference type="ARBA" id="ARBA00022729"/>
    </source>
</evidence>
<gene>
    <name evidence="4" type="ORF">AKJ09_03172</name>
</gene>
<evidence type="ECO:0000256" key="3">
    <source>
        <dbReference type="SAM" id="SignalP"/>
    </source>
</evidence>
<dbReference type="PANTHER" id="PTHR33227:SF48">
    <property type="entry name" value="STIGMA-SPECIFIC STIG1-LIKE PROTEIN 4"/>
    <property type="match status" value="1"/>
</dbReference>
<protein>
    <recommendedName>
        <fullName evidence="6">Tryptophan synthase alpha chain</fullName>
    </recommendedName>
</protein>
<dbReference type="AlphaFoldDB" id="A0A0K1PSJ5"/>
<evidence type="ECO:0000256" key="2">
    <source>
        <dbReference type="SAM" id="MobiDB-lite"/>
    </source>
</evidence>
<evidence type="ECO:0000313" key="4">
    <source>
        <dbReference type="EMBL" id="AKU96508.1"/>
    </source>
</evidence>
<evidence type="ECO:0000313" key="5">
    <source>
        <dbReference type="Proteomes" id="UP000064967"/>
    </source>
</evidence>
<name>A0A0K1PSJ5_9BACT</name>